<dbReference type="PANTHER" id="PTHR33744:SF1">
    <property type="entry name" value="DNA-BINDING TRANSCRIPTIONAL ACTIVATOR ADER"/>
    <property type="match status" value="1"/>
</dbReference>
<evidence type="ECO:0000313" key="4">
    <source>
        <dbReference type="Proteomes" id="UP000744769"/>
    </source>
</evidence>
<dbReference type="InterPro" id="IPR042070">
    <property type="entry name" value="PucR_C-HTH_sf"/>
</dbReference>
<accession>A0A967B2E4</accession>
<dbReference type="AlphaFoldDB" id="A0A967B2E4"/>
<dbReference type="RefSeq" id="WP_166196589.1">
    <property type="nucleotide sequence ID" value="NZ_JAAOIV010000006.1"/>
</dbReference>
<evidence type="ECO:0000259" key="1">
    <source>
        <dbReference type="Pfam" id="PF13556"/>
    </source>
</evidence>
<feature type="domain" description="RsbT co-antagonist protein RsbRD N-terminal" evidence="2">
    <location>
        <begin position="27"/>
        <end position="173"/>
    </location>
</feature>
<dbReference type="PANTHER" id="PTHR33744">
    <property type="entry name" value="CARBOHYDRATE DIACID REGULATOR"/>
    <property type="match status" value="1"/>
</dbReference>
<proteinExistence type="predicted"/>
<gene>
    <name evidence="3" type="ORF">G9U51_10135</name>
</gene>
<dbReference type="InterPro" id="IPR051448">
    <property type="entry name" value="CdaR-like_regulators"/>
</dbReference>
<dbReference type="Gene3D" id="1.10.10.2840">
    <property type="entry name" value="PucR C-terminal helix-turn-helix domain"/>
    <property type="match status" value="1"/>
</dbReference>
<evidence type="ECO:0000313" key="3">
    <source>
        <dbReference type="EMBL" id="NHN56135.1"/>
    </source>
</evidence>
<dbReference type="Pfam" id="PF13556">
    <property type="entry name" value="HTH_30"/>
    <property type="match status" value="1"/>
</dbReference>
<sequence>MPTHASTDVIAGVLSRPDLERLREELPRLAEGCVEAITAEVPGYRRAFSGELGRTIEQAVHQALAGFLNLVTSAGSADPAVPMKPSIDGAYLLGRGEATAGRPVDDLLAAYRVGARFAWTDFSAGLVAAGVDAQAMAGFAGVMFAYIDALSASSVAGHSDALAEAGHTHERRRDRLAAALFAGADLDQLDRLAQNASWDPPATLSAVWLPAEAADTVRRALDERTLRVGEEVTGSDQVVLLVPDADGTERRRLVKRLATYPAVIGPARPWHDVRVSVDRAQRAARLGLGEDVIDCEEHLADLTLAADPQLTGDLRRQALEPLAELPPATAERLAETLRLWLLLQGRREEVAERLHVHPQTVRYRMQQLRELYGDRLTDPDQLLRLVLGLSAPETTARP</sequence>
<reference evidence="3" key="1">
    <citation type="submission" date="2020-03" db="EMBL/GenBank/DDBJ databases">
        <title>Draft sequencing of Calidifontibacter sp. DB0510.</title>
        <authorList>
            <person name="Kim D.-U."/>
        </authorList>
    </citation>
    <scope>NUCLEOTIDE SEQUENCE</scope>
    <source>
        <strain evidence="3">DB0510</strain>
    </source>
</reference>
<organism evidence="3 4">
    <name type="scientific">Metallococcus carri</name>
    <dbReference type="NCBI Taxonomy" id="1656884"/>
    <lineage>
        <taxon>Bacteria</taxon>
        <taxon>Bacillati</taxon>
        <taxon>Actinomycetota</taxon>
        <taxon>Actinomycetes</taxon>
        <taxon>Micrococcales</taxon>
        <taxon>Dermacoccaceae</taxon>
        <taxon>Metallococcus</taxon>
    </lineage>
</organism>
<protein>
    <submittedName>
        <fullName evidence="3">PucR family transcriptional regulator</fullName>
    </submittedName>
</protein>
<dbReference type="Pfam" id="PF14361">
    <property type="entry name" value="RsbRD_N"/>
    <property type="match status" value="1"/>
</dbReference>
<dbReference type="Proteomes" id="UP000744769">
    <property type="component" value="Unassembled WGS sequence"/>
</dbReference>
<dbReference type="InterPro" id="IPR025751">
    <property type="entry name" value="RsbRD_N_dom"/>
</dbReference>
<name>A0A967B2E4_9MICO</name>
<keyword evidence="4" id="KW-1185">Reference proteome</keyword>
<evidence type="ECO:0000259" key="2">
    <source>
        <dbReference type="Pfam" id="PF14361"/>
    </source>
</evidence>
<comment type="caution">
    <text evidence="3">The sequence shown here is derived from an EMBL/GenBank/DDBJ whole genome shotgun (WGS) entry which is preliminary data.</text>
</comment>
<dbReference type="EMBL" id="JAAOIV010000006">
    <property type="protein sequence ID" value="NHN56135.1"/>
    <property type="molecule type" value="Genomic_DNA"/>
</dbReference>
<feature type="domain" description="PucR C-terminal helix-turn-helix" evidence="1">
    <location>
        <begin position="333"/>
        <end position="390"/>
    </location>
</feature>
<dbReference type="InterPro" id="IPR025736">
    <property type="entry name" value="PucR_C-HTH_dom"/>
</dbReference>